<dbReference type="RefSeq" id="XP_054829106.1">
    <property type="nucleotide sequence ID" value="XM_054973131.1"/>
</dbReference>
<dbReference type="GO" id="GO:0006811">
    <property type="term" value="P:monoatomic ion transport"/>
    <property type="evidence" value="ECO:0007669"/>
    <property type="project" value="UniProtKB-KW"/>
</dbReference>
<feature type="transmembrane region" description="Helical" evidence="8">
    <location>
        <begin position="386"/>
        <end position="404"/>
    </location>
</feature>
<dbReference type="Proteomes" id="UP001190640">
    <property type="component" value="Chromosome 3"/>
</dbReference>
<keyword evidence="8" id="KW-0813">Transport</keyword>
<dbReference type="InterPro" id="IPR036259">
    <property type="entry name" value="MFS_trans_sf"/>
</dbReference>
<dbReference type="GeneID" id="129325470"/>
<feature type="region of interest" description="Disordered" evidence="9">
    <location>
        <begin position="624"/>
        <end position="665"/>
    </location>
</feature>
<feature type="transmembrane region" description="Helical" evidence="8">
    <location>
        <begin position="315"/>
        <end position="338"/>
    </location>
</feature>
<dbReference type="InterPro" id="IPR020846">
    <property type="entry name" value="MFS_dom"/>
</dbReference>
<dbReference type="KEGG" id="emc:129325470"/>
<comment type="subcellular location">
    <subcellularLocation>
        <location evidence="1 8">Cell membrane</location>
        <topology evidence="1 8">Multi-pass membrane protein</topology>
    </subcellularLocation>
</comment>
<evidence type="ECO:0000259" key="11">
    <source>
        <dbReference type="PROSITE" id="PS51465"/>
    </source>
</evidence>
<organism evidence="12 14">
    <name type="scientific">Eublepharis macularius</name>
    <name type="common">Leopard gecko</name>
    <name type="synonym">Cyrtodactylus macularius</name>
    <dbReference type="NCBI Taxonomy" id="481883"/>
    <lineage>
        <taxon>Eukaryota</taxon>
        <taxon>Metazoa</taxon>
        <taxon>Chordata</taxon>
        <taxon>Craniata</taxon>
        <taxon>Vertebrata</taxon>
        <taxon>Euteleostomi</taxon>
        <taxon>Lepidosauria</taxon>
        <taxon>Squamata</taxon>
        <taxon>Bifurcata</taxon>
        <taxon>Gekkota</taxon>
        <taxon>Eublepharidae</taxon>
        <taxon>Eublepharinae</taxon>
        <taxon>Eublepharis</taxon>
    </lineage>
</organism>
<dbReference type="SUPFAM" id="SSF103473">
    <property type="entry name" value="MFS general substrate transporter"/>
    <property type="match status" value="1"/>
</dbReference>
<feature type="transmembrane region" description="Helical" evidence="8">
    <location>
        <begin position="542"/>
        <end position="564"/>
    </location>
</feature>
<feature type="transmembrane region" description="Helical" evidence="8">
    <location>
        <begin position="236"/>
        <end position="260"/>
    </location>
</feature>
<dbReference type="PANTHER" id="PTHR11388">
    <property type="entry name" value="ORGANIC ANION TRANSPORTER"/>
    <property type="match status" value="1"/>
</dbReference>
<feature type="transmembrane region" description="Helical" evidence="8">
    <location>
        <begin position="599"/>
        <end position="617"/>
    </location>
</feature>
<feature type="domain" description="Major facilitator superfamily (MFS) profile" evidence="10">
    <location>
        <begin position="17"/>
        <end position="621"/>
    </location>
</feature>
<evidence type="ECO:0000313" key="12">
    <source>
        <dbReference type="Proteomes" id="UP001190640"/>
    </source>
</evidence>
<sequence length="665" mass="73297">MSELKKETAFVNPFRSVKFFVVCQSFLQLTQLMTSGYMKGSISTIEKRFGFSSQTSGLVASFNEVGNTLLIVFVSYFGTRVHRPRVIGCGAILVSIAAFIISLPQFILGIYEYDRSVLERSNATDLCLPGEPDTYVPEQCTGNRASESKVALFLLLLGQALLGIGAVPIQPFGISYIDDFASKSNSPFYLGIIFAATTLGPAIAFILMAVMLRIYVDIDKVPTVEIYLNKKDPRWVGAWWLGFIFTSALAALSAVPYFFFPRELPKEEENPQKVATESTKSDLLEEDKEKLEDLSLLQFIKMFPVVLLRNFKNPFFVMVILGLINFSAMIAGLATFLGKFLEWQFTLTASYANMLIGTINLPAAMMGIFLGGVIMKKFHLSLKDSTLLCIASMGLCILFVLPLFSLGCPTQQVAGLDYTGSGGYEVYFADCNRMCNCSADVFNPVCGQNNIEYISPCYAGCSALNYDAIHKKVLNYSRCSCVLSNGGLGSAAPGTCGSSCSHFLMPFVLLVCISGFLASISHTPAFMLILRSVKAEDKSLAVGIQFLLLRVFAWLPAPVLYGSIIDTTCLLWQRKCQKRAACRYYDSTALRHSFIGTQVWFEACSFFCFVVVYYLFWKEGKSQQGQTQDSPLGEVPEAELKVSPPHQDSQELAGQVEELSPVGEA</sequence>
<feature type="transmembrane region" description="Helical" evidence="8">
    <location>
        <begin position="151"/>
        <end position="176"/>
    </location>
</feature>
<keyword evidence="8" id="KW-0406">Ion transport</keyword>
<comment type="similarity">
    <text evidence="2 8">Belongs to the organo anion transporter (TC 2.A.60) family.</text>
</comment>
<keyword evidence="5 8" id="KW-1133">Transmembrane helix</keyword>
<evidence type="ECO:0000256" key="3">
    <source>
        <dbReference type="ARBA" id="ARBA00022475"/>
    </source>
</evidence>
<accession>A0AA97J0Y6</accession>
<dbReference type="GO" id="GO:0015125">
    <property type="term" value="F:bile acid transmembrane transporter activity"/>
    <property type="evidence" value="ECO:0007669"/>
    <property type="project" value="TreeGrafter"/>
</dbReference>
<evidence type="ECO:0000313" key="13">
    <source>
        <dbReference type="RefSeq" id="XP_054829105.1"/>
    </source>
</evidence>
<dbReference type="Pfam" id="PF03137">
    <property type="entry name" value="OATP"/>
    <property type="match status" value="1"/>
</dbReference>
<evidence type="ECO:0000256" key="8">
    <source>
        <dbReference type="RuleBase" id="RU362056"/>
    </source>
</evidence>
<reference evidence="13 14" key="1">
    <citation type="submission" date="2025-04" db="UniProtKB">
        <authorList>
            <consortium name="RefSeq"/>
        </authorList>
    </citation>
    <scope>IDENTIFICATION</scope>
    <source>
        <tissue evidence="13 14">Blood</tissue>
    </source>
</reference>
<feature type="transmembrane region" description="Helical" evidence="8">
    <location>
        <begin position="350"/>
        <end position="374"/>
    </location>
</feature>
<dbReference type="PROSITE" id="PS51465">
    <property type="entry name" value="KAZAL_2"/>
    <property type="match status" value="1"/>
</dbReference>
<feature type="domain" description="Kazal-like" evidence="11">
    <location>
        <begin position="425"/>
        <end position="480"/>
    </location>
</feature>
<keyword evidence="3" id="KW-1003">Cell membrane</keyword>
<dbReference type="AlphaFoldDB" id="A0AA97J0Y6"/>
<dbReference type="GO" id="GO:0043252">
    <property type="term" value="P:sodium-independent organic anion transport"/>
    <property type="evidence" value="ECO:0007669"/>
    <property type="project" value="TreeGrafter"/>
</dbReference>
<dbReference type="Gene3D" id="1.20.1250.20">
    <property type="entry name" value="MFS general substrate transporter like domains"/>
    <property type="match status" value="1"/>
</dbReference>
<dbReference type="InterPro" id="IPR004156">
    <property type="entry name" value="OATP"/>
</dbReference>
<keyword evidence="12" id="KW-1185">Reference proteome</keyword>
<dbReference type="GO" id="GO:0016323">
    <property type="term" value="C:basolateral plasma membrane"/>
    <property type="evidence" value="ECO:0007669"/>
    <property type="project" value="TreeGrafter"/>
</dbReference>
<feature type="transmembrane region" description="Helical" evidence="8">
    <location>
        <begin position="188"/>
        <end position="216"/>
    </location>
</feature>
<evidence type="ECO:0000256" key="2">
    <source>
        <dbReference type="ARBA" id="ARBA00009657"/>
    </source>
</evidence>
<dbReference type="NCBIfam" id="TIGR00805">
    <property type="entry name" value="oat"/>
    <property type="match status" value="1"/>
</dbReference>
<comment type="caution">
    <text evidence="8">Lacks conserved residue(s) required for the propagation of feature annotation.</text>
</comment>
<evidence type="ECO:0000256" key="6">
    <source>
        <dbReference type="ARBA" id="ARBA00023136"/>
    </source>
</evidence>
<evidence type="ECO:0000256" key="1">
    <source>
        <dbReference type="ARBA" id="ARBA00004651"/>
    </source>
</evidence>
<feature type="transmembrane region" description="Helical" evidence="8">
    <location>
        <begin position="86"/>
        <end position="111"/>
    </location>
</feature>
<proteinExistence type="inferred from homology"/>
<dbReference type="InterPro" id="IPR036058">
    <property type="entry name" value="Kazal_dom_sf"/>
</dbReference>
<evidence type="ECO:0000256" key="4">
    <source>
        <dbReference type="ARBA" id="ARBA00022692"/>
    </source>
</evidence>
<keyword evidence="6 8" id="KW-0472">Membrane</keyword>
<dbReference type="PANTHER" id="PTHR11388:SF87">
    <property type="entry name" value="SOLUTE CARRIER ORGANIC ANION TRANSPORTER FAMILY MEMBER 2B1"/>
    <property type="match status" value="1"/>
</dbReference>
<dbReference type="RefSeq" id="XP_054829105.1">
    <property type="nucleotide sequence ID" value="XM_054973130.1"/>
</dbReference>
<dbReference type="GO" id="GO:0016324">
    <property type="term" value="C:apical plasma membrane"/>
    <property type="evidence" value="ECO:0007669"/>
    <property type="project" value="TreeGrafter"/>
</dbReference>
<evidence type="ECO:0000259" key="10">
    <source>
        <dbReference type="PROSITE" id="PS50850"/>
    </source>
</evidence>
<gene>
    <name evidence="13 14" type="primary">SLCO2B1</name>
</gene>
<dbReference type="Pfam" id="PF07648">
    <property type="entry name" value="Kazal_2"/>
    <property type="match status" value="1"/>
</dbReference>
<evidence type="ECO:0000256" key="9">
    <source>
        <dbReference type="SAM" id="MobiDB-lite"/>
    </source>
</evidence>
<evidence type="ECO:0000256" key="5">
    <source>
        <dbReference type="ARBA" id="ARBA00022989"/>
    </source>
</evidence>
<feature type="transmembrane region" description="Helical" evidence="8">
    <location>
        <begin position="503"/>
        <end position="530"/>
    </location>
</feature>
<name>A0AA97J0Y6_EUBMA</name>
<protein>
    <recommendedName>
        <fullName evidence="8">Solute carrier organic anion transporter family member</fullName>
    </recommendedName>
</protein>
<dbReference type="GO" id="GO:0015347">
    <property type="term" value="F:sodium-independent organic anion transmembrane transporter activity"/>
    <property type="evidence" value="ECO:0007669"/>
    <property type="project" value="TreeGrafter"/>
</dbReference>
<dbReference type="PROSITE" id="PS50850">
    <property type="entry name" value="MFS"/>
    <property type="match status" value="1"/>
</dbReference>
<feature type="transmembrane region" description="Helical" evidence="8">
    <location>
        <begin position="58"/>
        <end position="79"/>
    </location>
</feature>
<dbReference type="InterPro" id="IPR002350">
    <property type="entry name" value="Kazal_dom"/>
</dbReference>
<dbReference type="CTD" id="11309"/>
<evidence type="ECO:0000256" key="7">
    <source>
        <dbReference type="ARBA" id="ARBA00023157"/>
    </source>
</evidence>
<keyword evidence="4 8" id="KW-0812">Transmembrane</keyword>
<evidence type="ECO:0000313" key="14">
    <source>
        <dbReference type="RefSeq" id="XP_054829106.1"/>
    </source>
</evidence>
<dbReference type="SUPFAM" id="SSF100895">
    <property type="entry name" value="Kazal-type serine protease inhibitors"/>
    <property type="match status" value="1"/>
</dbReference>
<keyword evidence="7" id="KW-1015">Disulfide bond</keyword>